<feature type="transmembrane region" description="Helical" evidence="1">
    <location>
        <begin position="61"/>
        <end position="88"/>
    </location>
</feature>
<name>A0A2V3PKC0_9BACT</name>
<evidence type="ECO:0000313" key="2">
    <source>
        <dbReference type="EMBL" id="PXV58795.1"/>
    </source>
</evidence>
<keyword evidence="3" id="KW-1185">Reference proteome</keyword>
<keyword evidence="1" id="KW-0472">Membrane</keyword>
<dbReference type="EMBL" id="QICL01000044">
    <property type="protein sequence ID" value="PXV58795.1"/>
    <property type="molecule type" value="Genomic_DNA"/>
</dbReference>
<proteinExistence type="predicted"/>
<reference evidence="2 3" key="1">
    <citation type="submission" date="2018-03" db="EMBL/GenBank/DDBJ databases">
        <title>Genomic Encyclopedia of Archaeal and Bacterial Type Strains, Phase II (KMG-II): from individual species to whole genera.</title>
        <authorList>
            <person name="Goeker M."/>
        </authorList>
    </citation>
    <scope>NUCLEOTIDE SEQUENCE [LARGE SCALE GENOMIC DNA]</scope>
    <source>
        <strain evidence="2 3">DSM 100214</strain>
    </source>
</reference>
<dbReference type="OrthoDB" id="998087at2"/>
<keyword evidence="1" id="KW-0812">Transmembrane</keyword>
<dbReference type="RefSeq" id="WP_110312546.1">
    <property type="nucleotide sequence ID" value="NZ_QICL01000044.1"/>
</dbReference>
<dbReference type="Proteomes" id="UP000247973">
    <property type="component" value="Unassembled WGS sequence"/>
</dbReference>
<dbReference type="AlphaFoldDB" id="A0A2V3PKC0"/>
<organism evidence="2 3">
    <name type="scientific">Dysgonomonas alginatilytica</name>
    <dbReference type="NCBI Taxonomy" id="1605892"/>
    <lineage>
        <taxon>Bacteria</taxon>
        <taxon>Pseudomonadati</taxon>
        <taxon>Bacteroidota</taxon>
        <taxon>Bacteroidia</taxon>
        <taxon>Bacteroidales</taxon>
        <taxon>Dysgonomonadaceae</taxon>
        <taxon>Dysgonomonas</taxon>
    </lineage>
</organism>
<keyword evidence="1" id="KW-1133">Transmembrane helix</keyword>
<accession>A0A2V3PKC0</accession>
<comment type="caution">
    <text evidence="2">The sequence shown here is derived from an EMBL/GenBank/DDBJ whole genome shotgun (WGS) entry which is preliminary data.</text>
</comment>
<evidence type="ECO:0000256" key="1">
    <source>
        <dbReference type="SAM" id="Phobius"/>
    </source>
</evidence>
<sequence length="95" mass="10998">MHTLILLLTLIAVNIIGCFIGWLATESKYRIVEYIPMLNFKPFNCKPCFTFHTIWIIQVDIAIIIGSWAYGIVGIIIAFITFFCLWFINKNEVQP</sequence>
<protein>
    <submittedName>
        <fullName evidence="2">Uncharacterized protein</fullName>
    </submittedName>
</protein>
<evidence type="ECO:0000313" key="3">
    <source>
        <dbReference type="Proteomes" id="UP000247973"/>
    </source>
</evidence>
<feature type="transmembrane region" description="Helical" evidence="1">
    <location>
        <begin position="6"/>
        <end position="24"/>
    </location>
</feature>
<gene>
    <name evidence="2" type="ORF">CLV62_1447</name>
</gene>